<organism evidence="2 3">
    <name type="scientific">Adineta steineri</name>
    <dbReference type="NCBI Taxonomy" id="433720"/>
    <lineage>
        <taxon>Eukaryota</taxon>
        <taxon>Metazoa</taxon>
        <taxon>Spiralia</taxon>
        <taxon>Gnathifera</taxon>
        <taxon>Rotifera</taxon>
        <taxon>Eurotatoria</taxon>
        <taxon>Bdelloidea</taxon>
        <taxon>Adinetida</taxon>
        <taxon>Adinetidae</taxon>
        <taxon>Adineta</taxon>
    </lineage>
</organism>
<sequence>PTTGPGGSGTPTTGPGGPGTPTTGPGGPGTPTTGPGGPGTPTTGPGGPGTPTTGPGGPGTLTTASGGPGTPTTGPGGPGTTIASCIPEFDASCMSQYNVITLGDLYTTSDIELTTICCGNLLSGATFANQLSSPWDATVPVLEVNGLLMGSGT</sequence>
<comment type="caution">
    <text evidence="2">The sequence shown here is derived from an EMBL/GenBank/DDBJ whole genome shotgun (WGS) entry which is preliminary data.</text>
</comment>
<reference evidence="2" key="1">
    <citation type="submission" date="2021-02" db="EMBL/GenBank/DDBJ databases">
        <authorList>
            <person name="Nowell W R."/>
        </authorList>
    </citation>
    <scope>NUCLEOTIDE SEQUENCE</scope>
</reference>
<evidence type="ECO:0000313" key="3">
    <source>
        <dbReference type="Proteomes" id="UP000663868"/>
    </source>
</evidence>
<feature type="compositionally biased region" description="Gly residues" evidence="1">
    <location>
        <begin position="66"/>
        <end position="79"/>
    </location>
</feature>
<accession>A0A820R9S1</accession>
<evidence type="ECO:0000256" key="1">
    <source>
        <dbReference type="SAM" id="MobiDB-lite"/>
    </source>
</evidence>
<dbReference type="AlphaFoldDB" id="A0A820R9S1"/>
<evidence type="ECO:0000313" key="2">
    <source>
        <dbReference type="EMBL" id="CAF4432419.1"/>
    </source>
</evidence>
<feature type="compositionally biased region" description="Gly residues" evidence="1">
    <location>
        <begin position="1"/>
        <end position="59"/>
    </location>
</feature>
<name>A0A820R9S1_9BILA</name>
<dbReference type="EMBL" id="CAJOBB010028826">
    <property type="protein sequence ID" value="CAF4432419.1"/>
    <property type="molecule type" value="Genomic_DNA"/>
</dbReference>
<feature type="region of interest" description="Disordered" evidence="1">
    <location>
        <begin position="1"/>
        <end position="81"/>
    </location>
</feature>
<protein>
    <submittedName>
        <fullName evidence="2">Uncharacterized protein</fullName>
    </submittedName>
</protein>
<proteinExistence type="predicted"/>
<gene>
    <name evidence="2" type="ORF">KXQ929_LOCUS52864</name>
</gene>
<feature type="non-terminal residue" evidence="2">
    <location>
        <position position="153"/>
    </location>
</feature>
<dbReference type="Proteomes" id="UP000663868">
    <property type="component" value="Unassembled WGS sequence"/>
</dbReference>
<feature type="non-terminal residue" evidence="2">
    <location>
        <position position="1"/>
    </location>
</feature>